<dbReference type="EMBL" id="CAJVPM010011464">
    <property type="protein sequence ID" value="CAG8581314.1"/>
    <property type="molecule type" value="Genomic_DNA"/>
</dbReference>
<gene>
    <name evidence="1" type="ORF">SCALOS_LOCUS6217</name>
</gene>
<accession>A0ACA9MJ22</accession>
<evidence type="ECO:0000313" key="2">
    <source>
        <dbReference type="Proteomes" id="UP000789860"/>
    </source>
</evidence>
<keyword evidence="2" id="KW-1185">Reference proteome</keyword>
<name>A0ACA9MJ22_9GLOM</name>
<dbReference type="Proteomes" id="UP000789860">
    <property type="component" value="Unassembled WGS sequence"/>
</dbReference>
<feature type="non-terminal residue" evidence="1">
    <location>
        <position position="1"/>
    </location>
</feature>
<organism evidence="1 2">
    <name type="scientific">Scutellospora calospora</name>
    <dbReference type="NCBI Taxonomy" id="85575"/>
    <lineage>
        <taxon>Eukaryota</taxon>
        <taxon>Fungi</taxon>
        <taxon>Fungi incertae sedis</taxon>
        <taxon>Mucoromycota</taxon>
        <taxon>Glomeromycotina</taxon>
        <taxon>Glomeromycetes</taxon>
        <taxon>Diversisporales</taxon>
        <taxon>Gigasporaceae</taxon>
        <taxon>Scutellospora</taxon>
    </lineage>
</organism>
<comment type="caution">
    <text evidence="1">The sequence shown here is derived from an EMBL/GenBank/DDBJ whole genome shotgun (WGS) entry which is preliminary data.</text>
</comment>
<evidence type="ECO:0000313" key="1">
    <source>
        <dbReference type="EMBL" id="CAG8581314.1"/>
    </source>
</evidence>
<reference evidence="1" key="1">
    <citation type="submission" date="2021-06" db="EMBL/GenBank/DDBJ databases">
        <authorList>
            <person name="Kallberg Y."/>
            <person name="Tangrot J."/>
            <person name="Rosling A."/>
        </authorList>
    </citation>
    <scope>NUCLEOTIDE SEQUENCE</scope>
    <source>
        <strain evidence="1">AU212A</strain>
    </source>
</reference>
<sequence>THEIGLVLAKCVCVLMDHIRNVQGVAWDPLGEYIVTQSNDRNVHIYSYNIHLNGTFETTHISKNFKVEIPSKKSPKSTVKEDIFKACDDLNKQSINDNHTTVFTSEKQPTTNSESKIAENDILDSANSILNVSVYPESVKTEPSQVPITLSTQKQYKKNFRLYCDEMINTFFRRLEFTPDGGLLLTPAGQYRNSIIDIINNKSDKDEINYKADLTILNTVYLYARNGLNKPIAFLPGYKKPSVVVKCNHLFYNLRFPRKNPQAQIDTMPLKMSSESFIADNSFSDKLSGDHSKPLFDLPYRIIYAVATQDTVFIYDTEQSAPLAIATNLHFATFSDMSWSPDGNSLMLASHDGYCSVITFRERELGEHYTDYVPMCRDDKSIVNLSQVDSVDVTLTSSNVHSDHCDNNHMQSIQNTISETVMDPMDARSLQQKSDDIIAHNQHVQKKRRIAPKLIQQI</sequence>
<proteinExistence type="predicted"/>
<protein>
    <submittedName>
        <fullName evidence="1">8111_t:CDS:1</fullName>
    </submittedName>
</protein>